<keyword evidence="2" id="KW-0732">Signal</keyword>
<dbReference type="AlphaFoldDB" id="A0A1R4GF29"/>
<dbReference type="PROSITE" id="PS51257">
    <property type="entry name" value="PROKAR_LIPOPROTEIN"/>
    <property type="match status" value="1"/>
</dbReference>
<organism evidence="3 4">
    <name type="scientific">Brevundimonas diminuta 3F5N</name>
    <dbReference type="NCBI Taxonomy" id="1255603"/>
    <lineage>
        <taxon>Bacteria</taxon>
        <taxon>Pseudomonadati</taxon>
        <taxon>Pseudomonadota</taxon>
        <taxon>Alphaproteobacteria</taxon>
        <taxon>Caulobacterales</taxon>
        <taxon>Caulobacteraceae</taxon>
        <taxon>Brevundimonas</taxon>
    </lineage>
</organism>
<sequence length="190" mass="19655">MTLRTPLALALAATLAACSQAEERAAAAPAPAEANVSASSAAPVAAPDRNGEAPPLSAYVGKHPTEPVQGVTFFQHPDVRAAIVASGVDRDIQKSIVFDGNVVGVVTETRGRLLLHGYDPAGAGSTNWAILMIPDGSKAAVCYSTGIVGYEKGADWYFEGDVAFTLYTPCPSEEGDMETLSNWPIGPIPG</sequence>
<dbReference type="Proteomes" id="UP000195766">
    <property type="component" value="Unassembled WGS sequence"/>
</dbReference>
<proteinExistence type="predicted"/>
<name>A0A1R4GF29_BREDI</name>
<evidence type="ECO:0000313" key="3">
    <source>
        <dbReference type="EMBL" id="SJM66784.1"/>
    </source>
</evidence>
<evidence type="ECO:0008006" key="5">
    <source>
        <dbReference type="Google" id="ProtNLM"/>
    </source>
</evidence>
<protein>
    <recommendedName>
        <fullName evidence="5">Lipoprotein</fullName>
    </recommendedName>
</protein>
<feature type="chain" id="PRO_5010258209" description="Lipoprotein" evidence="2">
    <location>
        <begin position="22"/>
        <end position="190"/>
    </location>
</feature>
<feature type="region of interest" description="Disordered" evidence="1">
    <location>
        <begin position="39"/>
        <end position="61"/>
    </location>
</feature>
<dbReference type="RefSeq" id="WP_087141253.1">
    <property type="nucleotide sequence ID" value="NZ_FUIE01000065.1"/>
</dbReference>
<evidence type="ECO:0000256" key="1">
    <source>
        <dbReference type="SAM" id="MobiDB-lite"/>
    </source>
</evidence>
<dbReference type="OrthoDB" id="7204430at2"/>
<gene>
    <name evidence="3" type="ORF">FM111_12215</name>
</gene>
<feature type="signal peptide" evidence="2">
    <location>
        <begin position="1"/>
        <end position="21"/>
    </location>
</feature>
<evidence type="ECO:0000313" key="4">
    <source>
        <dbReference type="Proteomes" id="UP000195766"/>
    </source>
</evidence>
<reference evidence="3 4" key="1">
    <citation type="submission" date="2017-02" db="EMBL/GenBank/DDBJ databases">
        <authorList>
            <person name="Peterson S.W."/>
        </authorList>
    </citation>
    <scope>NUCLEOTIDE SEQUENCE [LARGE SCALE GENOMIC DNA]</scope>
    <source>
        <strain evidence="3 4">3F5N</strain>
    </source>
</reference>
<evidence type="ECO:0000256" key="2">
    <source>
        <dbReference type="SAM" id="SignalP"/>
    </source>
</evidence>
<dbReference type="EMBL" id="FUIE01000065">
    <property type="protein sequence ID" value="SJM66784.1"/>
    <property type="molecule type" value="Genomic_DNA"/>
</dbReference>
<accession>A0A1R4GF29</accession>